<dbReference type="PROSITE" id="PS50053">
    <property type="entry name" value="UBIQUITIN_2"/>
    <property type="match status" value="1"/>
</dbReference>
<organism evidence="6 7">
    <name type="scientific">Citrus x changshan-huyou</name>
    <dbReference type="NCBI Taxonomy" id="2935761"/>
    <lineage>
        <taxon>Eukaryota</taxon>
        <taxon>Viridiplantae</taxon>
        <taxon>Streptophyta</taxon>
        <taxon>Embryophyta</taxon>
        <taxon>Tracheophyta</taxon>
        <taxon>Spermatophyta</taxon>
        <taxon>Magnoliopsida</taxon>
        <taxon>eudicotyledons</taxon>
        <taxon>Gunneridae</taxon>
        <taxon>Pentapetalae</taxon>
        <taxon>rosids</taxon>
        <taxon>malvids</taxon>
        <taxon>Sapindales</taxon>
        <taxon>Rutaceae</taxon>
        <taxon>Aurantioideae</taxon>
        <taxon>Citrus</taxon>
    </lineage>
</organism>
<feature type="compositionally biased region" description="Low complexity" evidence="3">
    <location>
        <begin position="283"/>
        <end position="296"/>
    </location>
</feature>
<sequence>MMRMKTSKTTGPSPMVMMNGGSAEAAAHEWELRPGGMLVQKRNPDSDRTSAPPPTIRVRVKYGSIYHEIHINSQATFGELKKLLTGPTGLHHEDQKLIYKDKERDSKAFLDVVGVKDKSKLVLVEDPISQEKRLLEMRKNAKLEKASKSISEISLEVDRLAGQVSALESIITKGGKVAEKDVLNLIELLMNQLLKLDGIMADGDVKLQRKMQVRRVQKYVETLDMLKIKNSMPSSNKHHSNGQRLAPIQEQPQQQPPRHSNGHVLASIQEQQARHSFENLSIQQQYHQQQQQQQQQSTRHSTSGPVVVTTKWETFDSSPGLMQVPSSSTSTSTFNPATNNNNNSSGPPKFPWEFFD</sequence>
<dbReference type="Gene3D" id="1.20.58.120">
    <property type="entry name" value="BAG domain"/>
    <property type="match status" value="1"/>
</dbReference>
<dbReference type="InterPro" id="IPR029071">
    <property type="entry name" value="Ubiquitin-like_domsf"/>
</dbReference>
<accession>A0AAP0LV24</accession>
<dbReference type="GO" id="GO:0050821">
    <property type="term" value="P:protein stabilization"/>
    <property type="evidence" value="ECO:0007669"/>
    <property type="project" value="TreeGrafter"/>
</dbReference>
<feature type="region of interest" description="Disordered" evidence="3">
    <location>
        <begin position="227"/>
        <end position="261"/>
    </location>
</feature>
<feature type="domain" description="Ubiquitin-like" evidence="4">
    <location>
        <begin position="54"/>
        <end position="124"/>
    </location>
</feature>
<keyword evidence="7" id="KW-1185">Reference proteome</keyword>
<dbReference type="SUPFAM" id="SSF54236">
    <property type="entry name" value="Ubiquitin-like"/>
    <property type="match status" value="1"/>
</dbReference>
<dbReference type="InterPro" id="IPR036533">
    <property type="entry name" value="BAG_dom_sf"/>
</dbReference>
<dbReference type="InterPro" id="IPR000626">
    <property type="entry name" value="Ubiquitin-like_dom"/>
</dbReference>
<dbReference type="Gene3D" id="3.10.20.90">
    <property type="entry name" value="Phosphatidylinositol 3-kinase Catalytic Subunit, Chain A, domain 1"/>
    <property type="match status" value="1"/>
</dbReference>
<dbReference type="Proteomes" id="UP001428341">
    <property type="component" value="Unassembled WGS sequence"/>
</dbReference>
<dbReference type="SUPFAM" id="SSF63491">
    <property type="entry name" value="BAG domain"/>
    <property type="match status" value="1"/>
</dbReference>
<feature type="region of interest" description="Disordered" evidence="3">
    <location>
        <begin position="281"/>
        <end position="356"/>
    </location>
</feature>
<dbReference type="PANTHER" id="PTHR12329">
    <property type="entry name" value="BCL2-ASSOCIATED ATHANOGENE"/>
    <property type="match status" value="1"/>
</dbReference>
<dbReference type="FunFam" id="3.10.20.90:FF:000298">
    <property type="entry name" value="BAG family molecular chaperone regulator 1"/>
    <property type="match status" value="1"/>
</dbReference>
<keyword evidence="1" id="KW-0143">Chaperone</keyword>
<evidence type="ECO:0000259" key="4">
    <source>
        <dbReference type="PROSITE" id="PS50053"/>
    </source>
</evidence>
<dbReference type="FunFam" id="1.20.58.120:FF:000011">
    <property type="entry name" value="BAG family molecular chaperone regulator 1"/>
    <property type="match status" value="1"/>
</dbReference>
<dbReference type="CDD" id="cd17054">
    <property type="entry name" value="Ubl_AtBAG1_like"/>
    <property type="match status" value="1"/>
</dbReference>
<dbReference type="PANTHER" id="PTHR12329:SF11">
    <property type="entry name" value="BAG FAMILY MOLECULAR CHAPERONE REGULATOR 1"/>
    <property type="match status" value="1"/>
</dbReference>
<dbReference type="GO" id="GO:0000774">
    <property type="term" value="F:adenyl-nucleotide exchange factor activity"/>
    <property type="evidence" value="ECO:0007669"/>
    <property type="project" value="TreeGrafter"/>
</dbReference>
<evidence type="ECO:0000259" key="5">
    <source>
        <dbReference type="PROSITE" id="PS51035"/>
    </source>
</evidence>
<dbReference type="GO" id="GO:0051087">
    <property type="term" value="F:protein-folding chaperone binding"/>
    <property type="evidence" value="ECO:0007669"/>
    <property type="project" value="InterPro"/>
</dbReference>
<evidence type="ECO:0000313" key="7">
    <source>
        <dbReference type="Proteomes" id="UP001428341"/>
    </source>
</evidence>
<feature type="domain" description="BAG" evidence="5">
    <location>
        <begin position="149"/>
        <end position="227"/>
    </location>
</feature>
<dbReference type="Pfam" id="PF00240">
    <property type="entry name" value="ubiquitin"/>
    <property type="match status" value="1"/>
</dbReference>
<name>A0AAP0LV24_9ROSI</name>
<dbReference type="InterPro" id="IPR003103">
    <property type="entry name" value="BAG_domain"/>
</dbReference>
<dbReference type="InterPro" id="IPR039773">
    <property type="entry name" value="BAG_chaperone_regulator"/>
</dbReference>
<dbReference type="Pfam" id="PF02179">
    <property type="entry name" value="BAG"/>
    <property type="match status" value="1"/>
</dbReference>
<gene>
    <name evidence="6" type="ORF">WN944_024879</name>
</gene>
<proteinExistence type="predicted"/>
<evidence type="ECO:0000256" key="3">
    <source>
        <dbReference type="SAM" id="MobiDB-lite"/>
    </source>
</evidence>
<evidence type="ECO:0000313" key="6">
    <source>
        <dbReference type="EMBL" id="KAK9181740.1"/>
    </source>
</evidence>
<evidence type="ECO:0000256" key="1">
    <source>
        <dbReference type="ARBA" id="ARBA00023186"/>
    </source>
</evidence>
<feature type="compositionally biased region" description="Low complexity" evidence="3">
    <location>
        <begin position="247"/>
        <end position="257"/>
    </location>
</feature>
<dbReference type="AlphaFoldDB" id="A0AAP0LV24"/>
<reference evidence="6 7" key="1">
    <citation type="submission" date="2024-05" db="EMBL/GenBank/DDBJ databases">
        <title>Haplotype-resolved chromosome-level genome assembly of Huyou (Citrus changshanensis).</title>
        <authorList>
            <person name="Miao C."/>
            <person name="Chen W."/>
            <person name="Wu Y."/>
            <person name="Wang L."/>
            <person name="Zhao S."/>
            <person name="Grierson D."/>
            <person name="Xu C."/>
            <person name="Chen K."/>
        </authorList>
    </citation>
    <scope>NUCLEOTIDE SEQUENCE [LARGE SCALE GENOMIC DNA]</scope>
    <source>
        <strain evidence="6">01-14</strain>
        <tissue evidence="6">Leaf</tissue>
    </source>
</reference>
<dbReference type="GO" id="GO:0005634">
    <property type="term" value="C:nucleus"/>
    <property type="evidence" value="ECO:0007669"/>
    <property type="project" value="UniProtKB-ARBA"/>
</dbReference>
<evidence type="ECO:0008006" key="8">
    <source>
        <dbReference type="Google" id="ProtNLM"/>
    </source>
</evidence>
<dbReference type="GO" id="GO:0005737">
    <property type="term" value="C:cytoplasm"/>
    <property type="evidence" value="ECO:0007669"/>
    <property type="project" value="UniProtKB-ARBA"/>
</dbReference>
<dbReference type="SMART" id="SM00264">
    <property type="entry name" value="BAG"/>
    <property type="match status" value="1"/>
</dbReference>
<dbReference type="EMBL" id="JBCGBO010000024">
    <property type="protein sequence ID" value="KAK9181740.1"/>
    <property type="molecule type" value="Genomic_DNA"/>
</dbReference>
<evidence type="ECO:0000256" key="2">
    <source>
        <dbReference type="ARBA" id="ARBA00058673"/>
    </source>
</evidence>
<protein>
    <recommendedName>
        <fullName evidence="8">BAG family molecular chaperone regulator 1</fullName>
    </recommendedName>
</protein>
<dbReference type="PROSITE" id="PS51035">
    <property type="entry name" value="BAG"/>
    <property type="match status" value="1"/>
</dbReference>
<feature type="compositionally biased region" description="Low complexity" evidence="3">
    <location>
        <begin position="325"/>
        <end position="347"/>
    </location>
</feature>
<comment type="function">
    <text evidence="2">Co-chaperone that regulates diverse cellular pathways, such as programmed cell death and stress responses.</text>
</comment>
<comment type="caution">
    <text evidence="6">The sequence shown here is derived from an EMBL/GenBank/DDBJ whole genome shotgun (WGS) entry which is preliminary data.</text>
</comment>